<sequence length="171" mass="19485">MELHLHLTVAFRALDRKWGKPVDLDSPEDLSTCVPAVVDRPTTTFSSEEYLSAKRRPKPYSRREETRSKDNVRVNDSFADISCHRIPSVPDLEEVSSCNGQSNSRTTKFSVEVDKSLEEYLDNKFGGGSTATVDSGAEEATERGKQRNVFRLFKEEFKSYVDKKCKRVQTR</sequence>
<dbReference type="AlphaFoldDB" id="A0AAD7Z1M5"/>
<feature type="compositionally biased region" description="Basic and acidic residues" evidence="1">
    <location>
        <begin position="61"/>
        <end position="71"/>
    </location>
</feature>
<feature type="region of interest" description="Disordered" evidence="1">
    <location>
        <begin position="48"/>
        <end position="71"/>
    </location>
</feature>
<accession>A0AAD7Z1M5</accession>
<dbReference type="Proteomes" id="UP001231518">
    <property type="component" value="Chromosome 5"/>
</dbReference>
<proteinExistence type="predicted"/>
<keyword evidence="3" id="KW-1185">Reference proteome</keyword>
<reference evidence="2" key="1">
    <citation type="submission" date="2023-03" db="EMBL/GenBank/DDBJ databases">
        <title>Chromosome-level genomes of two armyworms, Mythimna separata and Mythimna loreyi, provide insights into the biosynthesis and reception of sex pheromones.</title>
        <authorList>
            <person name="Zhao H."/>
        </authorList>
    </citation>
    <scope>NUCLEOTIDE SEQUENCE</scope>
    <source>
        <strain evidence="2">BeijingLab</strain>
        <tissue evidence="2">Pupa</tissue>
    </source>
</reference>
<protein>
    <submittedName>
        <fullName evidence="2">Uncharacterized protein</fullName>
    </submittedName>
</protein>
<dbReference type="EMBL" id="JARGEI010000003">
    <property type="protein sequence ID" value="KAJ8734284.1"/>
    <property type="molecule type" value="Genomic_DNA"/>
</dbReference>
<evidence type="ECO:0000256" key="1">
    <source>
        <dbReference type="SAM" id="MobiDB-lite"/>
    </source>
</evidence>
<gene>
    <name evidence="2" type="ORF">PYW07_014835</name>
</gene>
<name>A0AAD7Z1M5_MYTSE</name>
<evidence type="ECO:0000313" key="2">
    <source>
        <dbReference type="EMBL" id="KAJ8734284.1"/>
    </source>
</evidence>
<organism evidence="2 3">
    <name type="scientific">Mythimna separata</name>
    <name type="common">Oriental armyworm</name>
    <name type="synonym">Pseudaletia separata</name>
    <dbReference type="NCBI Taxonomy" id="271217"/>
    <lineage>
        <taxon>Eukaryota</taxon>
        <taxon>Metazoa</taxon>
        <taxon>Ecdysozoa</taxon>
        <taxon>Arthropoda</taxon>
        <taxon>Hexapoda</taxon>
        <taxon>Insecta</taxon>
        <taxon>Pterygota</taxon>
        <taxon>Neoptera</taxon>
        <taxon>Endopterygota</taxon>
        <taxon>Lepidoptera</taxon>
        <taxon>Glossata</taxon>
        <taxon>Ditrysia</taxon>
        <taxon>Noctuoidea</taxon>
        <taxon>Noctuidae</taxon>
        <taxon>Noctuinae</taxon>
        <taxon>Hadenini</taxon>
        <taxon>Mythimna</taxon>
    </lineage>
</organism>
<comment type="caution">
    <text evidence="2">The sequence shown here is derived from an EMBL/GenBank/DDBJ whole genome shotgun (WGS) entry which is preliminary data.</text>
</comment>
<evidence type="ECO:0000313" key="3">
    <source>
        <dbReference type="Proteomes" id="UP001231518"/>
    </source>
</evidence>
<feature type="region of interest" description="Disordered" evidence="1">
    <location>
        <begin position="125"/>
        <end position="144"/>
    </location>
</feature>